<keyword evidence="4" id="KW-0479">Metal-binding</keyword>
<evidence type="ECO:0000256" key="2">
    <source>
        <dbReference type="ARBA" id="ARBA00010370"/>
    </source>
</evidence>
<dbReference type="Proteomes" id="UP000283509">
    <property type="component" value="Unassembled WGS sequence"/>
</dbReference>
<comment type="caution">
    <text evidence="12">The sequence shown here is derived from an EMBL/GenBank/DDBJ whole genome shotgun (WGS) entry which is preliminary data.</text>
</comment>
<dbReference type="PANTHER" id="PTHR10201">
    <property type="entry name" value="MATRIX METALLOPROTEINASE"/>
    <property type="match status" value="1"/>
</dbReference>
<keyword evidence="5" id="KW-0732">Signal</keyword>
<keyword evidence="8" id="KW-0482">Metalloprotease</keyword>
<comment type="similarity">
    <text evidence="2">Belongs to the peptidase M10A family.</text>
</comment>
<keyword evidence="13" id="KW-1185">Reference proteome</keyword>
<sequence length="278" mass="32960">MQTPRCGVPDVDAEDIVKLRRPKRYIVGSEGWKKRELTYLYSFDGPSGILAHAYFPYEFGHYGGDVHFDESEKWTIKPKDEYDGLDFFTVAVHEIGHSLGLAHSPVADSIMFPYYKGYTPHFSLAYDDVMAMWELYNEHIKRVGGGNDDLPNLPALPPEGDDVHRRDGDRKKADEEDFYEQDRKRREEEERRRDEERKRRREDEEERRRWEEEVRRKEDEARRREEEERWRWENGVDEALPTTEKPPPPVPSLCDGDFDSMAVLRQELFIFKDTVSRA</sequence>
<dbReference type="InterPro" id="IPR021158">
    <property type="entry name" value="Pept_M10A_Zn_BS"/>
</dbReference>
<evidence type="ECO:0000256" key="9">
    <source>
        <dbReference type="ARBA" id="ARBA00023145"/>
    </source>
</evidence>
<evidence type="ECO:0000256" key="4">
    <source>
        <dbReference type="ARBA" id="ARBA00022723"/>
    </source>
</evidence>
<dbReference type="GO" id="GO:0004222">
    <property type="term" value="F:metalloendopeptidase activity"/>
    <property type="evidence" value="ECO:0007669"/>
    <property type="project" value="InterPro"/>
</dbReference>
<evidence type="ECO:0000256" key="7">
    <source>
        <dbReference type="ARBA" id="ARBA00022833"/>
    </source>
</evidence>
<feature type="domain" description="Peptidase metallopeptidase" evidence="11">
    <location>
        <begin position="18"/>
        <end position="138"/>
    </location>
</feature>
<reference evidence="12 13" key="2">
    <citation type="submission" date="2019-01" db="EMBL/GenBank/DDBJ databases">
        <title>The decoding of complex shrimp genome reveals the adaptation for benthos swimmer, frequently molting mechanism and breeding impact on genome.</title>
        <authorList>
            <person name="Sun Y."/>
            <person name="Gao Y."/>
            <person name="Yu Y."/>
        </authorList>
    </citation>
    <scope>NUCLEOTIDE SEQUENCE [LARGE SCALE GENOMIC DNA]</scope>
    <source>
        <tissue evidence="12">Muscle</tissue>
    </source>
</reference>
<evidence type="ECO:0000313" key="12">
    <source>
        <dbReference type="EMBL" id="ROT74143.1"/>
    </source>
</evidence>
<reference evidence="12 13" key="1">
    <citation type="submission" date="2018-04" db="EMBL/GenBank/DDBJ databases">
        <authorList>
            <person name="Zhang X."/>
            <person name="Yuan J."/>
            <person name="Li F."/>
            <person name="Xiang J."/>
        </authorList>
    </citation>
    <scope>NUCLEOTIDE SEQUENCE [LARGE SCALE GENOMIC DNA]</scope>
    <source>
        <tissue evidence="12">Muscle</tissue>
    </source>
</reference>
<evidence type="ECO:0000256" key="1">
    <source>
        <dbReference type="ARBA" id="ARBA00001947"/>
    </source>
</evidence>
<comment type="cofactor">
    <cofactor evidence="1">
        <name>Zn(2+)</name>
        <dbReference type="ChEBI" id="CHEBI:29105"/>
    </cofactor>
</comment>
<keyword evidence="6" id="KW-0378">Hydrolase</keyword>
<dbReference type="GO" id="GO:0008270">
    <property type="term" value="F:zinc ion binding"/>
    <property type="evidence" value="ECO:0007669"/>
    <property type="project" value="InterPro"/>
</dbReference>
<organism evidence="12 13">
    <name type="scientific">Penaeus vannamei</name>
    <name type="common">Whiteleg shrimp</name>
    <name type="synonym">Litopenaeus vannamei</name>
    <dbReference type="NCBI Taxonomy" id="6689"/>
    <lineage>
        <taxon>Eukaryota</taxon>
        <taxon>Metazoa</taxon>
        <taxon>Ecdysozoa</taxon>
        <taxon>Arthropoda</taxon>
        <taxon>Crustacea</taxon>
        <taxon>Multicrustacea</taxon>
        <taxon>Malacostraca</taxon>
        <taxon>Eumalacostraca</taxon>
        <taxon>Eucarida</taxon>
        <taxon>Decapoda</taxon>
        <taxon>Dendrobranchiata</taxon>
        <taxon>Penaeoidea</taxon>
        <taxon>Penaeidae</taxon>
        <taxon>Penaeus</taxon>
    </lineage>
</organism>
<dbReference type="SMART" id="SM00235">
    <property type="entry name" value="ZnMc"/>
    <property type="match status" value="1"/>
</dbReference>
<proteinExistence type="inferred from homology"/>
<dbReference type="PROSITE" id="PS00546">
    <property type="entry name" value="CYSTEINE_SWITCH"/>
    <property type="match status" value="1"/>
</dbReference>
<dbReference type="Gene3D" id="3.40.390.10">
    <property type="entry name" value="Collagenase (Catalytic Domain)"/>
    <property type="match status" value="1"/>
</dbReference>
<dbReference type="PANTHER" id="PTHR10201:SF169">
    <property type="entry name" value="MATRIX METALLOPROTEINASE-16-LIKE PROTEIN"/>
    <property type="match status" value="1"/>
</dbReference>
<keyword evidence="7" id="KW-0862">Zinc</keyword>
<feature type="compositionally biased region" description="Basic and acidic residues" evidence="10">
    <location>
        <begin position="161"/>
        <end position="197"/>
    </location>
</feature>
<gene>
    <name evidence="12" type="ORF">C7M84_007366</name>
</gene>
<keyword evidence="3" id="KW-0645">Protease</keyword>
<dbReference type="InterPro" id="IPR006026">
    <property type="entry name" value="Peptidase_Metallo"/>
</dbReference>
<evidence type="ECO:0000256" key="6">
    <source>
        <dbReference type="ARBA" id="ARBA00022801"/>
    </source>
</evidence>
<dbReference type="InterPro" id="IPR024079">
    <property type="entry name" value="MetalloPept_cat_dom_sf"/>
</dbReference>
<evidence type="ECO:0000256" key="10">
    <source>
        <dbReference type="SAM" id="MobiDB-lite"/>
    </source>
</evidence>
<feature type="region of interest" description="Disordered" evidence="10">
    <location>
        <begin position="145"/>
        <end position="254"/>
    </location>
</feature>
<dbReference type="OrthoDB" id="406838at2759"/>
<dbReference type="GO" id="GO:0031012">
    <property type="term" value="C:extracellular matrix"/>
    <property type="evidence" value="ECO:0007669"/>
    <property type="project" value="InterPro"/>
</dbReference>
<dbReference type="EMBL" id="QCYY01001930">
    <property type="protein sequence ID" value="ROT74143.1"/>
    <property type="molecule type" value="Genomic_DNA"/>
</dbReference>
<evidence type="ECO:0000256" key="8">
    <source>
        <dbReference type="ARBA" id="ARBA00023049"/>
    </source>
</evidence>
<evidence type="ECO:0000256" key="5">
    <source>
        <dbReference type="ARBA" id="ARBA00022729"/>
    </source>
</evidence>
<protein>
    <submittedName>
        <fullName evidence="12">Matrix metalloproteinase-24</fullName>
    </submittedName>
</protein>
<name>A0A423TCC2_PENVA</name>
<evidence type="ECO:0000259" key="11">
    <source>
        <dbReference type="SMART" id="SM00235"/>
    </source>
</evidence>
<evidence type="ECO:0000313" key="13">
    <source>
        <dbReference type="Proteomes" id="UP000283509"/>
    </source>
</evidence>
<accession>A0A423TCC2</accession>
<dbReference type="GO" id="GO:0006508">
    <property type="term" value="P:proteolysis"/>
    <property type="evidence" value="ECO:0007669"/>
    <property type="project" value="UniProtKB-KW"/>
</dbReference>
<dbReference type="SUPFAM" id="SSF55486">
    <property type="entry name" value="Metalloproteases ('zincins'), catalytic domain"/>
    <property type="match status" value="1"/>
</dbReference>
<dbReference type="AlphaFoldDB" id="A0A423TCC2"/>
<dbReference type="GO" id="GO:0030574">
    <property type="term" value="P:collagen catabolic process"/>
    <property type="evidence" value="ECO:0007669"/>
    <property type="project" value="TreeGrafter"/>
</dbReference>
<dbReference type="GO" id="GO:0005615">
    <property type="term" value="C:extracellular space"/>
    <property type="evidence" value="ECO:0007669"/>
    <property type="project" value="TreeGrafter"/>
</dbReference>
<dbReference type="GO" id="GO:0030198">
    <property type="term" value="P:extracellular matrix organization"/>
    <property type="evidence" value="ECO:0007669"/>
    <property type="project" value="TreeGrafter"/>
</dbReference>
<keyword evidence="9" id="KW-0865">Zymogen</keyword>
<feature type="compositionally biased region" description="Basic and acidic residues" evidence="10">
    <location>
        <begin position="206"/>
        <end position="234"/>
    </location>
</feature>
<dbReference type="InterPro" id="IPR001818">
    <property type="entry name" value="Pept_M10_metallopeptidase"/>
</dbReference>
<dbReference type="Pfam" id="PF00413">
    <property type="entry name" value="Peptidase_M10"/>
    <property type="match status" value="1"/>
</dbReference>
<evidence type="ECO:0000256" key="3">
    <source>
        <dbReference type="ARBA" id="ARBA00022670"/>
    </source>
</evidence>